<protein>
    <recommendedName>
        <fullName evidence="1">Antitoxin Xre/MbcA/ParS-like toxin-binding domain-containing protein</fullName>
    </recommendedName>
</protein>
<name>A0A1G7E034_9PROT</name>
<evidence type="ECO:0000313" key="3">
    <source>
        <dbReference type="Proteomes" id="UP000183685"/>
    </source>
</evidence>
<keyword evidence="3" id="KW-1185">Reference proteome</keyword>
<sequence>MIEVPDMTPASNTRAATLILRLFSLWNLSNEIAYKLLGHSSKSTLQSWEKNSGELSISQSDLIRIGALLDIHAQLRTLFGSPENVYHWIHRDNSEFSGHSPLSVMMSGEDGIGQVRQYLSWSPKLGQFQG</sequence>
<dbReference type="Pfam" id="PF09722">
    <property type="entry name" value="Xre_MbcA_ParS_C"/>
    <property type="match status" value="1"/>
</dbReference>
<proteinExistence type="predicted"/>
<feature type="domain" description="Antitoxin Xre/MbcA/ParS-like toxin-binding" evidence="1">
    <location>
        <begin position="74"/>
        <end position="119"/>
    </location>
</feature>
<accession>A0A1G7E034</accession>
<dbReference type="OrthoDB" id="117888at2"/>
<dbReference type="AlphaFoldDB" id="A0A1G7E034"/>
<evidence type="ECO:0000313" key="2">
    <source>
        <dbReference type="EMBL" id="SDE57034.1"/>
    </source>
</evidence>
<gene>
    <name evidence="2" type="ORF">SAMN04488071_3224</name>
</gene>
<dbReference type="EMBL" id="FNAK01000008">
    <property type="protein sequence ID" value="SDE57034.1"/>
    <property type="molecule type" value="Genomic_DNA"/>
</dbReference>
<dbReference type="InterPro" id="IPR024467">
    <property type="entry name" value="Xre/MbcA/ParS-like_toxin-bd"/>
</dbReference>
<evidence type="ECO:0000259" key="1">
    <source>
        <dbReference type="Pfam" id="PF09722"/>
    </source>
</evidence>
<dbReference type="Proteomes" id="UP000183685">
    <property type="component" value="Unassembled WGS sequence"/>
</dbReference>
<reference evidence="2 3" key="1">
    <citation type="submission" date="2016-10" db="EMBL/GenBank/DDBJ databases">
        <authorList>
            <person name="de Groot N.N."/>
        </authorList>
    </citation>
    <scope>NUCLEOTIDE SEQUENCE [LARGE SCALE GENOMIC DNA]</scope>
    <source>
        <strain evidence="2 3">CGMCC 1.9109</strain>
    </source>
</reference>
<organism evidence="2 3">
    <name type="scientific">Kordiimonas lacus</name>
    <dbReference type="NCBI Taxonomy" id="637679"/>
    <lineage>
        <taxon>Bacteria</taxon>
        <taxon>Pseudomonadati</taxon>
        <taxon>Pseudomonadota</taxon>
        <taxon>Alphaproteobacteria</taxon>
        <taxon>Kordiimonadales</taxon>
        <taxon>Kordiimonadaceae</taxon>
        <taxon>Kordiimonas</taxon>
    </lineage>
</organism>